<evidence type="ECO:0000256" key="1">
    <source>
        <dbReference type="SAM" id="MobiDB-lite"/>
    </source>
</evidence>
<accession>A0A1Q5UCY0</accession>
<organism evidence="2 3">
    <name type="scientific">Penicillium subrubescens</name>
    <dbReference type="NCBI Taxonomy" id="1316194"/>
    <lineage>
        <taxon>Eukaryota</taxon>
        <taxon>Fungi</taxon>
        <taxon>Dikarya</taxon>
        <taxon>Ascomycota</taxon>
        <taxon>Pezizomycotina</taxon>
        <taxon>Eurotiomycetes</taxon>
        <taxon>Eurotiomycetidae</taxon>
        <taxon>Eurotiales</taxon>
        <taxon>Aspergillaceae</taxon>
        <taxon>Penicillium</taxon>
    </lineage>
</organism>
<dbReference type="Proteomes" id="UP000186955">
    <property type="component" value="Unassembled WGS sequence"/>
</dbReference>
<proteinExistence type="predicted"/>
<keyword evidence="3" id="KW-1185">Reference proteome</keyword>
<dbReference type="EMBL" id="MNBE01000361">
    <property type="protein sequence ID" value="OKP10311.1"/>
    <property type="molecule type" value="Genomic_DNA"/>
</dbReference>
<dbReference type="PANTHER" id="PTHR33481:SF1">
    <property type="entry name" value="ENDONUCLEASE_EXONUCLEASE_PHOSPHATASE DOMAIN-CONTAINING PROTEIN-RELATED"/>
    <property type="match status" value="1"/>
</dbReference>
<feature type="region of interest" description="Disordered" evidence="1">
    <location>
        <begin position="33"/>
        <end position="57"/>
    </location>
</feature>
<protein>
    <submittedName>
        <fullName evidence="2">Uncharacterized protein</fullName>
    </submittedName>
</protein>
<dbReference type="AlphaFoldDB" id="A0A1Q5UCY0"/>
<evidence type="ECO:0000313" key="3">
    <source>
        <dbReference type="Proteomes" id="UP000186955"/>
    </source>
</evidence>
<reference evidence="2 3" key="1">
    <citation type="submission" date="2016-10" db="EMBL/GenBank/DDBJ databases">
        <title>Genome sequence of the ascomycete fungus Penicillium subrubescens.</title>
        <authorList>
            <person name="De Vries R.P."/>
            <person name="Peng M."/>
            <person name="Dilokpimol A."/>
            <person name="Hilden K."/>
            <person name="Makela M.R."/>
            <person name="Grigoriev I."/>
            <person name="Riley R."/>
            <person name="Granchi Z."/>
        </authorList>
    </citation>
    <scope>NUCLEOTIDE SEQUENCE [LARGE SCALE GENOMIC DNA]</scope>
    <source>
        <strain evidence="2 3">CBS 132785</strain>
    </source>
</reference>
<sequence length="57" mass="6311">MTSLSTSLQEALDWGTTEGITFAPEKYELIHFSRRKDDQDPSRTPSVVAGPITVSEN</sequence>
<evidence type="ECO:0000313" key="2">
    <source>
        <dbReference type="EMBL" id="OKP10311.1"/>
    </source>
</evidence>
<comment type="caution">
    <text evidence="2">The sequence shown here is derived from an EMBL/GenBank/DDBJ whole genome shotgun (WGS) entry which is preliminary data.</text>
</comment>
<dbReference type="PANTHER" id="PTHR33481">
    <property type="entry name" value="REVERSE TRANSCRIPTASE"/>
    <property type="match status" value="1"/>
</dbReference>
<gene>
    <name evidence="2" type="ORF">PENSUB_4267</name>
</gene>
<name>A0A1Q5UCY0_9EURO</name>